<reference evidence="1 2" key="1">
    <citation type="submission" date="2017-05" db="EMBL/GenBank/DDBJ databases">
        <title>Genome sequence of Candidatus Fukatsuia symbiotica and Candidatus Hamiltonella defensa from Acyrthosiphon pisum strain 5D.</title>
        <authorList>
            <person name="Patel V.A."/>
            <person name="Chevignon G."/>
            <person name="Russell J.A."/>
            <person name="Oliver K.M."/>
        </authorList>
    </citation>
    <scope>NUCLEOTIDE SEQUENCE [LARGE SCALE GENOMIC DNA]</scope>
    <source>
        <strain evidence="1 2">5D</strain>
    </source>
</reference>
<dbReference type="RefSeq" id="WP_072550982.1">
    <property type="nucleotide sequence ID" value="NZ_FQSP02000041.1"/>
</dbReference>
<keyword evidence="2" id="KW-1185">Reference proteome</keyword>
<accession>A0A2Y9CKB4</accession>
<proteinExistence type="predicted"/>
<organism evidence="1 2">
    <name type="scientific">Candidatus Fukatsuia symbiotica</name>
    <dbReference type="NCBI Taxonomy" id="1878942"/>
    <lineage>
        <taxon>Bacteria</taxon>
        <taxon>Pseudomonadati</taxon>
        <taxon>Pseudomonadota</taxon>
        <taxon>Gammaproteobacteria</taxon>
        <taxon>Enterobacterales</taxon>
        <taxon>Yersiniaceae</taxon>
        <taxon>Candidatus Fukatsuia</taxon>
    </lineage>
</organism>
<dbReference type="KEGG" id="fsm:CCS41_00310"/>
<dbReference type="STRING" id="1878942.GCA_900128755_01036"/>
<dbReference type="AlphaFoldDB" id="A0A2Y9CKB4"/>
<dbReference type="EMBL" id="CP021659">
    <property type="protein sequence ID" value="AWK13282.1"/>
    <property type="molecule type" value="Genomic_DNA"/>
</dbReference>
<name>A0A2Y9CKB4_9GAMM</name>
<evidence type="ECO:0000313" key="2">
    <source>
        <dbReference type="Proteomes" id="UP000261875"/>
    </source>
</evidence>
<dbReference type="OrthoDB" id="6842070at2"/>
<protein>
    <submittedName>
        <fullName evidence="1">Uncharacterized protein</fullName>
    </submittedName>
</protein>
<sequence length="96" mass="10707">MNVPLIFGVAYGVLLHHLPSRAQQTQHWQYKCLDLGGIQLIAKGTIHNRFDNLQVPNSKQKVVSVQNVYPGTPITLPNIKRLTGQVEREAFAISCS</sequence>
<evidence type="ECO:0000313" key="1">
    <source>
        <dbReference type="EMBL" id="AWK13282.1"/>
    </source>
</evidence>
<dbReference type="Proteomes" id="UP000261875">
    <property type="component" value="Chromosome"/>
</dbReference>
<gene>
    <name evidence="1" type="ORF">CCS41_00310</name>
</gene>